<evidence type="ECO:0000313" key="2">
    <source>
        <dbReference type="Proteomes" id="UP000007820"/>
    </source>
</evidence>
<reference evidence="1 2" key="1">
    <citation type="submission" date="2011-04" db="EMBL/GenBank/DDBJ databases">
        <authorList>
            <person name="Muzny D."/>
            <person name="Qin X."/>
            <person name="Deng J."/>
            <person name="Jiang H."/>
            <person name="Liu Y."/>
            <person name="Qu J."/>
            <person name="Song X.-Z."/>
            <person name="Zhang L."/>
            <person name="Thornton R."/>
            <person name="Coyle M."/>
            <person name="Francisco L."/>
            <person name="Jackson L."/>
            <person name="Javaid M."/>
            <person name="Korchina V."/>
            <person name="Kovar C."/>
            <person name="Mata R."/>
            <person name="Mathew T."/>
            <person name="Ngo R."/>
            <person name="Nguyen L."/>
            <person name="Nguyen N."/>
            <person name="Okwuonu G."/>
            <person name="Ongeri F."/>
            <person name="Pham C."/>
            <person name="Simmons D."/>
            <person name="Wilczek-Boney K."/>
            <person name="Hale W."/>
            <person name="Jakkamsetti A."/>
            <person name="Pham P."/>
            <person name="Ruth R."/>
            <person name="San Lucas F."/>
            <person name="Warren J."/>
            <person name="Zhang J."/>
            <person name="Zhao Z."/>
            <person name="Zhou C."/>
            <person name="Zhu D."/>
            <person name="Lee S."/>
            <person name="Bess C."/>
            <person name="Blankenburg K."/>
            <person name="Forbes L."/>
            <person name="Fu Q."/>
            <person name="Gubbala S."/>
            <person name="Hirani K."/>
            <person name="Jayaseelan J.C."/>
            <person name="Lara F."/>
            <person name="Munidasa M."/>
            <person name="Palculict T."/>
            <person name="Patil S."/>
            <person name="Pu L.-L."/>
            <person name="Saada N."/>
            <person name="Tang L."/>
            <person name="Weissenberger G."/>
            <person name="Zhu Y."/>
            <person name="Hemphill L."/>
            <person name="Shang Y."/>
            <person name="Youmans B."/>
            <person name="Ayvaz T."/>
            <person name="Ross M."/>
            <person name="Santibanez J."/>
            <person name="Aqrawi P."/>
            <person name="Gross S."/>
            <person name="Joshi V."/>
            <person name="Fowler G."/>
            <person name="Nazareth L."/>
            <person name="Reid J."/>
            <person name="Worley K."/>
            <person name="Petrosino J."/>
            <person name="Highlander S."/>
            <person name="Gibbs R."/>
        </authorList>
    </citation>
    <scope>NUCLEOTIDE SEQUENCE [LARGE SCALE GENOMIC DNA]</scope>
    <source>
        <strain evidence="1 2">DSM 3688</strain>
    </source>
</reference>
<sequence>MLFSLQSKVCILANLTSFWKTAKDSKGKSGAFQDKSSNFAALGGSVKTLKNQRREPEIWM</sequence>
<comment type="caution">
    <text evidence="1">The sequence shown here is derived from an EMBL/GenBank/DDBJ whole genome shotgun (WGS) entry which is preliminary data.</text>
</comment>
<proteinExistence type="predicted"/>
<protein>
    <submittedName>
        <fullName evidence="1">Phosphonate-binding periplasmic protein</fullName>
    </submittedName>
</protein>
<dbReference type="Proteomes" id="UP000007820">
    <property type="component" value="Unassembled WGS sequence"/>
</dbReference>
<gene>
    <name evidence="1" type="ORF">HMPREF9136_1081</name>
</gene>
<dbReference type="AlphaFoldDB" id="F9D2C2"/>
<name>F9D2C2_PREDD</name>
<organism evidence="1 2">
    <name type="scientific">Prevotella dentalis (strain ATCC 49559 / DSM 3688 / JCM 13448 / NCTC 12043 / ES 2772)</name>
    <name type="common">Mitsuokella dentalis</name>
    <dbReference type="NCBI Taxonomy" id="908937"/>
    <lineage>
        <taxon>Bacteria</taxon>
        <taxon>Pseudomonadati</taxon>
        <taxon>Bacteroidota</taxon>
        <taxon>Bacteroidia</taxon>
        <taxon>Bacteroidales</taxon>
        <taxon>Prevotellaceae</taxon>
        <taxon>Prevotella</taxon>
    </lineage>
</organism>
<dbReference type="EMBL" id="AFPW01000013">
    <property type="protein sequence ID" value="EGQ15716.1"/>
    <property type="molecule type" value="Genomic_DNA"/>
</dbReference>
<evidence type="ECO:0000313" key="1">
    <source>
        <dbReference type="EMBL" id="EGQ15716.1"/>
    </source>
</evidence>
<accession>F9D2C2</accession>